<evidence type="ECO:0000256" key="8">
    <source>
        <dbReference type="ARBA" id="ARBA00022729"/>
    </source>
</evidence>
<reference evidence="20" key="2">
    <citation type="submission" date="2025-08" db="UniProtKB">
        <authorList>
            <consortium name="Ensembl"/>
        </authorList>
    </citation>
    <scope>IDENTIFICATION</scope>
</reference>
<feature type="domain" description="Alpha-carbonic anhydrase" evidence="19">
    <location>
        <begin position="20"/>
        <end position="281"/>
    </location>
</feature>
<evidence type="ECO:0000256" key="10">
    <source>
        <dbReference type="ARBA" id="ARBA00023136"/>
    </source>
</evidence>
<dbReference type="GO" id="GO:0098552">
    <property type="term" value="C:side of membrane"/>
    <property type="evidence" value="ECO:0007669"/>
    <property type="project" value="UniProtKB-KW"/>
</dbReference>
<dbReference type="InterPro" id="IPR036398">
    <property type="entry name" value="CA_dom_sf"/>
</dbReference>
<dbReference type="PROSITE" id="PS00162">
    <property type="entry name" value="ALPHA_CA_1"/>
    <property type="match status" value="1"/>
</dbReference>
<comment type="function">
    <text evidence="15">Catalyzes the reversible hydration of carbon dioxide into bicarbonate and protons and thus is essential to maintaining intracellular and extracellular pH. May stimulate the sodium/bicarbonate transporter activity of SLC4A4 that acts in pH homeostasis. It is essential for acid overload removal from the retina and retina epithelium, and acid release in the choriocapillaris in the choroid.</text>
</comment>
<evidence type="ECO:0000313" key="20">
    <source>
        <dbReference type="Ensembl" id="ENSSMAP00000007204.1"/>
    </source>
</evidence>
<dbReference type="Pfam" id="PF00194">
    <property type="entry name" value="Carb_anhydrase"/>
    <property type="match status" value="1"/>
</dbReference>
<dbReference type="GeneTree" id="ENSGT00940000155690"/>
<sequence>MMLATILFLFACSVEIVSGAAWCYQSQVTCNRTCAGPDTWGVVSQHCDGKSQSPVNIVTRRVRPDERLTPFHFIGYQDTFHGFLRNNGHSVQLDLPSGIRIRGGNLTVPYKAIQLHLHWGSDGGMGSEHLIDGEQFPMEMHIVHIKEEYDSLSWAVRDHAGVAVLGFFFQESVSANKKFDPFLNGLKYIRQPTSSTTLRDVALDMFIPPQSNMTKYFRYDGSLTTPSCAEAVVWSLFENTIPLSRKQLAEFSQLRFSDGKQMVQTYRPVQPLNGRQVFYSRGHIAAVSTGLLIMAALVPVALCLHTTT</sequence>
<keyword evidence="12" id="KW-0325">Glycoprotein</keyword>
<dbReference type="CDD" id="cd03117">
    <property type="entry name" value="alpha_CA_IV_XV_like"/>
    <property type="match status" value="1"/>
</dbReference>
<evidence type="ECO:0000259" key="19">
    <source>
        <dbReference type="PROSITE" id="PS51144"/>
    </source>
</evidence>
<keyword evidence="8 17" id="KW-0732">Signal</keyword>
<dbReference type="PROSITE" id="PS51144">
    <property type="entry name" value="ALPHA_CA_2"/>
    <property type="match status" value="1"/>
</dbReference>
<dbReference type="PANTHER" id="PTHR18952:SF95">
    <property type="entry name" value="CARBONIC ANHYDRASE 4"/>
    <property type="match status" value="1"/>
</dbReference>
<comment type="similarity">
    <text evidence="3 17">Belongs to the alpha-carbonic anhydrase family.</text>
</comment>
<dbReference type="SUPFAM" id="SSF51069">
    <property type="entry name" value="Carbonic anhydrase"/>
    <property type="match status" value="1"/>
</dbReference>
<dbReference type="AlphaFoldDB" id="A0A8D2ZT76"/>
<gene>
    <name evidence="20" type="primary">ca4b</name>
</gene>
<dbReference type="FunFam" id="3.10.200.10:FF:000003">
    <property type="entry name" value="Carbonic anhydrase 12"/>
    <property type="match status" value="1"/>
</dbReference>
<keyword evidence="9 17" id="KW-0862">Zinc</keyword>
<dbReference type="Proteomes" id="UP000694558">
    <property type="component" value="Chromosome 3"/>
</dbReference>
<evidence type="ECO:0000256" key="11">
    <source>
        <dbReference type="ARBA" id="ARBA00023157"/>
    </source>
</evidence>
<proteinExistence type="inferred from homology"/>
<keyword evidence="18" id="KW-1133">Transmembrane helix</keyword>
<keyword evidence="14" id="KW-0449">Lipoprotein</keyword>
<dbReference type="PANTHER" id="PTHR18952">
    <property type="entry name" value="CARBONIC ANHYDRASE"/>
    <property type="match status" value="1"/>
</dbReference>
<keyword evidence="7 17" id="KW-0479">Metal-binding</keyword>
<dbReference type="InterPro" id="IPR023561">
    <property type="entry name" value="Carbonic_anhydrase_a-class"/>
</dbReference>
<evidence type="ECO:0000256" key="12">
    <source>
        <dbReference type="ARBA" id="ARBA00023180"/>
    </source>
</evidence>
<feature type="signal peptide" evidence="17">
    <location>
        <begin position="1"/>
        <end position="19"/>
    </location>
</feature>
<evidence type="ECO:0000256" key="17">
    <source>
        <dbReference type="RuleBase" id="RU367011"/>
    </source>
</evidence>
<keyword evidence="11" id="KW-1015">Disulfide bond</keyword>
<dbReference type="Gene3D" id="3.10.200.10">
    <property type="entry name" value="Alpha carbonic anhydrase"/>
    <property type="match status" value="1"/>
</dbReference>
<comment type="subunit">
    <text evidence="4">Interacts with SLC4A4.</text>
</comment>
<accession>A0A8D2ZT76</accession>
<dbReference type="GO" id="GO:0004089">
    <property type="term" value="F:carbonate dehydratase activity"/>
    <property type="evidence" value="ECO:0007669"/>
    <property type="project" value="UniProtKB-UniRule"/>
</dbReference>
<dbReference type="RefSeq" id="XP_035478804.1">
    <property type="nucleotide sequence ID" value="XM_035622911.2"/>
</dbReference>
<evidence type="ECO:0000256" key="9">
    <source>
        <dbReference type="ARBA" id="ARBA00022833"/>
    </source>
</evidence>
<keyword evidence="13 17" id="KW-0456">Lyase</keyword>
<dbReference type="KEGG" id="smau:118299309"/>
<dbReference type="GO" id="GO:0005886">
    <property type="term" value="C:plasma membrane"/>
    <property type="evidence" value="ECO:0007669"/>
    <property type="project" value="UniProtKB-SubCell"/>
</dbReference>
<dbReference type="GO" id="GO:0008270">
    <property type="term" value="F:zinc ion binding"/>
    <property type="evidence" value="ECO:0007669"/>
    <property type="project" value="UniProtKB-UniRule"/>
</dbReference>
<feature type="transmembrane region" description="Helical" evidence="18">
    <location>
        <begin position="284"/>
        <end position="304"/>
    </location>
</feature>
<protein>
    <recommendedName>
        <fullName evidence="17">Carbonic anhydrase</fullName>
        <ecNumber evidence="17">4.2.1.1</ecNumber>
    </recommendedName>
</protein>
<dbReference type="EC" id="4.2.1.1" evidence="17"/>
<dbReference type="InterPro" id="IPR041874">
    <property type="entry name" value="CA4/CA15"/>
</dbReference>
<evidence type="ECO:0000256" key="18">
    <source>
        <dbReference type="SAM" id="Phobius"/>
    </source>
</evidence>
<reference evidence="20" key="1">
    <citation type="submission" date="2023-05" db="EMBL/GenBank/DDBJ databases">
        <title>High-quality long-read genome of Scophthalmus maximus.</title>
        <authorList>
            <person name="Lien S."/>
            <person name="Martinez P."/>
        </authorList>
    </citation>
    <scope>NUCLEOTIDE SEQUENCE [LARGE SCALE GENOMIC DNA]</scope>
</reference>
<evidence type="ECO:0000256" key="3">
    <source>
        <dbReference type="ARBA" id="ARBA00010718"/>
    </source>
</evidence>
<comment type="subcellular location">
    <subcellularLocation>
        <location evidence="2">Cell membrane</location>
        <topology evidence="2">Lipid-anchor</topology>
        <topology evidence="2">GPI-anchor</topology>
    </subcellularLocation>
</comment>
<evidence type="ECO:0000313" key="21">
    <source>
        <dbReference type="Proteomes" id="UP000694558"/>
    </source>
</evidence>
<keyword evidence="5" id="KW-1003">Cell membrane</keyword>
<dbReference type="Ensembl" id="ENSSMAT00000007298.2">
    <property type="protein sequence ID" value="ENSSMAP00000007204.1"/>
    <property type="gene ID" value="ENSSMAG00000004469.2"/>
</dbReference>
<comment type="cofactor">
    <cofactor evidence="1 17">
        <name>Zn(2+)</name>
        <dbReference type="ChEBI" id="CHEBI:29105"/>
    </cofactor>
</comment>
<dbReference type="CTD" id="553246"/>
<evidence type="ECO:0000256" key="4">
    <source>
        <dbReference type="ARBA" id="ARBA00011736"/>
    </source>
</evidence>
<name>A0A8D2ZT76_SCOMX</name>
<keyword evidence="18" id="KW-0812">Transmembrane</keyword>
<dbReference type="OrthoDB" id="429145at2759"/>
<evidence type="ECO:0000256" key="2">
    <source>
        <dbReference type="ARBA" id="ARBA00004609"/>
    </source>
</evidence>
<evidence type="ECO:0000256" key="5">
    <source>
        <dbReference type="ARBA" id="ARBA00022475"/>
    </source>
</evidence>
<evidence type="ECO:0000256" key="6">
    <source>
        <dbReference type="ARBA" id="ARBA00022622"/>
    </source>
</evidence>
<evidence type="ECO:0000256" key="16">
    <source>
        <dbReference type="ARBA" id="ARBA00049061"/>
    </source>
</evidence>
<dbReference type="GeneID" id="118299309"/>
<keyword evidence="6" id="KW-0336">GPI-anchor</keyword>
<comment type="function">
    <text evidence="17">Reversible hydration of carbon dioxide.</text>
</comment>
<comment type="catalytic activity">
    <reaction evidence="16">
        <text>hydrogencarbonate + H(+) = CO2 + H2O</text>
        <dbReference type="Rhea" id="RHEA:10748"/>
        <dbReference type="ChEBI" id="CHEBI:15377"/>
        <dbReference type="ChEBI" id="CHEBI:15378"/>
        <dbReference type="ChEBI" id="CHEBI:16526"/>
        <dbReference type="ChEBI" id="CHEBI:17544"/>
        <dbReference type="EC" id="4.2.1.1"/>
    </reaction>
    <physiologicalReaction direction="left-to-right" evidence="16">
        <dbReference type="Rhea" id="RHEA:10749"/>
    </physiologicalReaction>
    <physiologicalReaction direction="right-to-left" evidence="16">
        <dbReference type="Rhea" id="RHEA:10750"/>
    </physiologicalReaction>
</comment>
<feature type="chain" id="PRO_5041686772" description="Carbonic anhydrase" evidence="17">
    <location>
        <begin position="20"/>
        <end position="308"/>
    </location>
</feature>
<keyword evidence="10 18" id="KW-0472">Membrane</keyword>
<organism evidence="20 21">
    <name type="scientific">Scophthalmus maximus</name>
    <name type="common">Turbot</name>
    <name type="synonym">Psetta maxima</name>
    <dbReference type="NCBI Taxonomy" id="52904"/>
    <lineage>
        <taxon>Eukaryota</taxon>
        <taxon>Metazoa</taxon>
        <taxon>Chordata</taxon>
        <taxon>Craniata</taxon>
        <taxon>Vertebrata</taxon>
        <taxon>Euteleostomi</taxon>
        <taxon>Actinopterygii</taxon>
        <taxon>Neopterygii</taxon>
        <taxon>Teleostei</taxon>
        <taxon>Neoteleostei</taxon>
        <taxon>Acanthomorphata</taxon>
        <taxon>Carangaria</taxon>
        <taxon>Pleuronectiformes</taxon>
        <taxon>Pleuronectoidei</taxon>
        <taxon>Scophthalmidae</taxon>
        <taxon>Scophthalmus</taxon>
    </lineage>
</organism>
<evidence type="ECO:0000256" key="1">
    <source>
        <dbReference type="ARBA" id="ARBA00001947"/>
    </source>
</evidence>
<dbReference type="OMA" id="GYQETFH"/>
<evidence type="ECO:0000256" key="15">
    <source>
        <dbReference type="ARBA" id="ARBA00045603"/>
    </source>
</evidence>
<dbReference type="InterPro" id="IPR018338">
    <property type="entry name" value="Carbonic_anhydrase_a-class_CS"/>
</dbReference>
<dbReference type="InterPro" id="IPR001148">
    <property type="entry name" value="CA_dom"/>
</dbReference>
<evidence type="ECO:0000256" key="14">
    <source>
        <dbReference type="ARBA" id="ARBA00023288"/>
    </source>
</evidence>
<evidence type="ECO:0000256" key="7">
    <source>
        <dbReference type="ARBA" id="ARBA00022723"/>
    </source>
</evidence>
<evidence type="ECO:0000256" key="13">
    <source>
        <dbReference type="ARBA" id="ARBA00023239"/>
    </source>
</evidence>
<dbReference type="SMART" id="SM01057">
    <property type="entry name" value="Carb_anhydrase"/>
    <property type="match status" value="1"/>
</dbReference>